<feature type="domain" description="Amidohydrolase-related" evidence="1">
    <location>
        <begin position="76"/>
        <end position="434"/>
    </location>
</feature>
<dbReference type="Proteomes" id="UP001305779">
    <property type="component" value="Unassembled WGS sequence"/>
</dbReference>
<dbReference type="PANTHER" id="PTHR43135">
    <property type="entry name" value="ALPHA-D-RIBOSE 1-METHYLPHOSPHONATE 5-TRIPHOSPHATE DIPHOSPHATASE"/>
    <property type="match status" value="1"/>
</dbReference>
<dbReference type="Gene3D" id="3.20.20.140">
    <property type="entry name" value="Metal-dependent hydrolases"/>
    <property type="match status" value="1"/>
</dbReference>
<evidence type="ECO:0000313" key="3">
    <source>
        <dbReference type="Proteomes" id="UP001305779"/>
    </source>
</evidence>
<sequence>MRNTDLLSHQMTALQLSSNKDHSTEFCVLADLLIPGRGKPIHDACLIVKDTKITHVGPAKDAITHYSELPKTHVKVLMPGMWDCHVHLVGIHRISSDAFVSASQSPVLSGARTARDCMLLLNAGFTSVREMAGYGIQLAQAIDEGSLVGPSIYSSNCIISPTGGHADIHTLHRPWFDDACSHGMPMALADGIPECLKVVRSQLRAGAKVIKICGSGGVGSELDNPIDQQFSDEEMRVMVEEAARARRVIGAHCHGKPGIMAALRAGVKTIEHGSYIDEEAADLMVEKGAILVATRTIIEIGLKLGKGILNPRGWEKMQSTAKAHWTALQIAIKKGVTLATGCDIPGSIPGSSIFTYGVNGQELRWLEKAGLTPLKAIEAATANGPLTLGPQAPKAGELREGFDADFIALDANPLEDLEILADANRVTHVWKLGTLFKSPGKPISCI</sequence>
<dbReference type="SUPFAM" id="SSF51556">
    <property type="entry name" value="Metallo-dependent hydrolases"/>
    <property type="match status" value="1"/>
</dbReference>
<dbReference type="Pfam" id="PF01979">
    <property type="entry name" value="Amidohydro_1"/>
    <property type="match status" value="1"/>
</dbReference>
<evidence type="ECO:0000313" key="2">
    <source>
        <dbReference type="EMBL" id="KAK4498907.1"/>
    </source>
</evidence>
<protein>
    <recommendedName>
        <fullName evidence="1">Amidohydrolase-related domain-containing protein</fullName>
    </recommendedName>
</protein>
<comment type="caution">
    <text evidence="2">The sequence shown here is derived from an EMBL/GenBank/DDBJ whole genome shotgun (WGS) entry which is preliminary data.</text>
</comment>
<name>A0ABR0EBN1_ZASCE</name>
<proteinExistence type="predicted"/>
<organism evidence="2 3">
    <name type="scientific">Zasmidium cellare</name>
    <name type="common">Wine cellar mold</name>
    <name type="synonym">Racodium cellare</name>
    <dbReference type="NCBI Taxonomy" id="395010"/>
    <lineage>
        <taxon>Eukaryota</taxon>
        <taxon>Fungi</taxon>
        <taxon>Dikarya</taxon>
        <taxon>Ascomycota</taxon>
        <taxon>Pezizomycotina</taxon>
        <taxon>Dothideomycetes</taxon>
        <taxon>Dothideomycetidae</taxon>
        <taxon>Mycosphaerellales</taxon>
        <taxon>Mycosphaerellaceae</taxon>
        <taxon>Zasmidium</taxon>
    </lineage>
</organism>
<dbReference type="InterPro" id="IPR032466">
    <property type="entry name" value="Metal_Hydrolase"/>
</dbReference>
<dbReference type="Gene3D" id="2.30.40.10">
    <property type="entry name" value="Urease, subunit C, domain 1"/>
    <property type="match status" value="1"/>
</dbReference>
<reference evidence="2 3" key="1">
    <citation type="journal article" date="2023" name="G3 (Bethesda)">
        <title>A chromosome-level genome assembly of Zasmidium syzygii isolated from banana leaves.</title>
        <authorList>
            <person name="van Westerhoven A.C."/>
            <person name="Mehrabi R."/>
            <person name="Talebi R."/>
            <person name="Steentjes M.B.F."/>
            <person name="Corcolon B."/>
            <person name="Chong P.A."/>
            <person name="Kema G.H.J."/>
            <person name="Seidl M.F."/>
        </authorList>
    </citation>
    <scope>NUCLEOTIDE SEQUENCE [LARGE SCALE GENOMIC DNA]</scope>
    <source>
        <strain evidence="2 3">P124</strain>
    </source>
</reference>
<dbReference type="CDD" id="cd01299">
    <property type="entry name" value="Met_dep_hydrolase_A"/>
    <property type="match status" value="1"/>
</dbReference>
<dbReference type="EMBL" id="JAXOVC010000007">
    <property type="protein sequence ID" value="KAK4498907.1"/>
    <property type="molecule type" value="Genomic_DNA"/>
</dbReference>
<dbReference type="InterPro" id="IPR051781">
    <property type="entry name" value="Metallo-dep_Hydrolase"/>
</dbReference>
<evidence type="ECO:0000259" key="1">
    <source>
        <dbReference type="Pfam" id="PF01979"/>
    </source>
</evidence>
<keyword evidence="3" id="KW-1185">Reference proteome</keyword>
<dbReference type="InterPro" id="IPR006680">
    <property type="entry name" value="Amidohydro-rel"/>
</dbReference>
<gene>
    <name evidence="2" type="ORF">PRZ48_009417</name>
</gene>
<dbReference type="InterPro" id="IPR057744">
    <property type="entry name" value="OTAase-like"/>
</dbReference>
<dbReference type="SUPFAM" id="SSF51338">
    <property type="entry name" value="Composite domain of metallo-dependent hydrolases"/>
    <property type="match status" value="1"/>
</dbReference>
<dbReference type="InterPro" id="IPR011059">
    <property type="entry name" value="Metal-dep_hydrolase_composite"/>
</dbReference>
<dbReference type="PANTHER" id="PTHR43135:SF3">
    <property type="entry name" value="ALPHA-D-RIBOSE 1-METHYLPHOSPHONATE 5-TRIPHOSPHATE DIPHOSPHATASE"/>
    <property type="match status" value="1"/>
</dbReference>
<accession>A0ABR0EBN1</accession>